<keyword evidence="8" id="KW-1185">Reference proteome</keyword>
<dbReference type="PANTHER" id="PTHR23080">
    <property type="entry name" value="THAP DOMAIN PROTEIN"/>
    <property type="match status" value="1"/>
</dbReference>
<keyword evidence="2" id="KW-0479">Metal-binding</keyword>
<dbReference type="Pfam" id="PF13613">
    <property type="entry name" value="HTH_Tnp_4"/>
    <property type="match status" value="1"/>
</dbReference>
<comment type="cofactor">
    <cofactor evidence="1">
        <name>a divalent metal cation</name>
        <dbReference type="ChEBI" id="CHEBI:60240"/>
    </cofactor>
</comment>
<dbReference type="InterPro" id="IPR027805">
    <property type="entry name" value="Transposase_HTH_dom"/>
</dbReference>
<dbReference type="OrthoDB" id="6369483at2759"/>
<evidence type="ECO:0000313" key="9">
    <source>
        <dbReference type="RefSeq" id="XP_022082443.1"/>
    </source>
</evidence>
<dbReference type="Pfam" id="PF05485">
    <property type="entry name" value="THAP"/>
    <property type="match status" value="1"/>
</dbReference>
<evidence type="ECO:0000256" key="3">
    <source>
        <dbReference type="ARBA" id="ARBA00022771"/>
    </source>
</evidence>
<dbReference type="PROSITE" id="PS50950">
    <property type="entry name" value="ZF_THAP"/>
    <property type="match status" value="1"/>
</dbReference>
<dbReference type="KEGG" id="aplc:110974844"/>
<sequence length="552" mass="62879">MHVCSVIKCRHRSRLPEGRQRNKDVSFYRLPSVLKHQGAKTEELSRRRRARWLTNICRDDLLAKEAAQTSTLIHLRVCSDHFVGGKPSALYDRRSPDWAPTLNLGHSNPVVGEMDNLDNFVPRDELPNYGSIQTPSGPAVMEKGQCLTAPMLYMYGQNELTAHHSLHFEHSHHHADNLVRAARPEVMRVDMPVPGMPISESIKKEVRCQTDLTQRQMRLNEEDMMTLRGELYQLRQNAACSLLDELAFQNDDGKVRFYTGLPCFGLLLAFFDFVVPHVARSHRNALTPFSEFVMVLMRLRRNLPLQDLAYRFNVSTATASRLFERWIDTMDIRFSHLIMFPDKDLMDSCIAKEFATALGNHRNLIFVHCIELHVDWPRCWVKRSNRKNPEEVKFLIGLSPCGLIGFVSKVWIGKEAPNDQMGLIKQSGLVDLLHCNDIVLSTPDFDFSQSGLYAAKVTPPDISDGTKRLCAINLSEDSAKRIAGIVRVQTEGVIRSLRQKYQILEGRLQVELVKRRNGRIDSHMDKIVRVCCSLINTCAAKSPQCLAVMHVT</sequence>
<evidence type="ECO:0000256" key="6">
    <source>
        <dbReference type="PROSITE-ProRule" id="PRU00309"/>
    </source>
</evidence>
<dbReference type="OMA" id="GRIDSHM"/>
<dbReference type="Pfam" id="PF13359">
    <property type="entry name" value="DDE_Tnp_4"/>
    <property type="match status" value="1"/>
</dbReference>
<keyword evidence="5 6" id="KW-0238">DNA-binding</keyword>
<dbReference type="AlphaFoldDB" id="A0A8B7XNP7"/>
<dbReference type="InterPro" id="IPR027806">
    <property type="entry name" value="HARBI1_dom"/>
</dbReference>
<evidence type="ECO:0000256" key="1">
    <source>
        <dbReference type="ARBA" id="ARBA00001968"/>
    </source>
</evidence>
<dbReference type="RefSeq" id="XP_022082443.1">
    <property type="nucleotide sequence ID" value="XM_022226751.1"/>
</dbReference>
<name>A0A8B7XNP7_ACAPL</name>
<feature type="domain" description="THAP-type" evidence="7">
    <location>
        <begin position="1"/>
        <end position="103"/>
    </location>
</feature>
<evidence type="ECO:0000313" key="8">
    <source>
        <dbReference type="Proteomes" id="UP000694845"/>
    </source>
</evidence>
<evidence type="ECO:0000259" key="7">
    <source>
        <dbReference type="PROSITE" id="PS50950"/>
    </source>
</evidence>
<keyword evidence="3 6" id="KW-0863">Zinc-finger</keyword>
<proteinExistence type="predicted"/>
<reference evidence="9" key="1">
    <citation type="submission" date="2025-08" db="UniProtKB">
        <authorList>
            <consortium name="RefSeq"/>
        </authorList>
    </citation>
    <scope>IDENTIFICATION</scope>
</reference>
<accession>A0A8B7XNP7</accession>
<evidence type="ECO:0000256" key="4">
    <source>
        <dbReference type="ARBA" id="ARBA00022833"/>
    </source>
</evidence>
<dbReference type="SMART" id="SM00980">
    <property type="entry name" value="THAP"/>
    <property type="match status" value="1"/>
</dbReference>
<dbReference type="GO" id="GO:0003677">
    <property type="term" value="F:DNA binding"/>
    <property type="evidence" value="ECO:0007669"/>
    <property type="project" value="UniProtKB-UniRule"/>
</dbReference>
<dbReference type="GO" id="GO:0008270">
    <property type="term" value="F:zinc ion binding"/>
    <property type="evidence" value="ECO:0007669"/>
    <property type="project" value="UniProtKB-KW"/>
</dbReference>
<dbReference type="Proteomes" id="UP000694845">
    <property type="component" value="Unplaced"/>
</dbReference>
<protein>
    <submittedName>
        <fullName evidence="9">Uncharacterized protein LOC110974844</fullName>
    </submittedName>
</protein>
<evidence type="ECO:0000256" key="2">
    <source>
        <dbReference type="ARBA" id="ARBA00022723"/>
    </source>
</evidence>
<keyword evidence="4" id="KW-0862">Zinc</keyword>
<evidence type="ECO:0000256" key="5">
    <source>
        <dbReference type="ARBA" id="ARBA00023125"/>
    </source>
</evidence>
<dbReference type="SUPFAM" id="SSF57716">
    <property type="entry name" value="Glucocorticoid receptor-like (DNA-binding domain)"/>
    <property type="match status" value="1"/>
</dbReference>
<gene>
    <name evidence="9" type="primary">LOC110974844</name>
</gene>
<organism evidence="8 9">
    <name type="scientific">Acanthaster planci</name>
    <name type="common">Crown-of-thorns starfish</name>
    <dbReference type="NCBI Taxonomy" id="133434"/>
    <lineage>
        <taxon>Eukaryota</taxon>
        <taxon>Metazoa</taxon>
        <taxon>Echinodermata</taxon>
        <taxon>Eleutherozoa</taxon>
        <taxon>Asterozoa</taxon>
        <taxon>Asteroidea</taxon>
        <taxon>Valvatacea</taxon>
        <taxon>Valvatida</taxon>
        <taxon>Acanthasteridae</taxon>
        <taxon>Acanthaster</taxon>
    </lineage>
</organism>
<dbReference type="InterPro" id="IPR006612">
    <property type="entry name" value="THAP_Znf"/>
</dbReference>
<dbReference type="GeneID" id="110974844"/>